<name>A0A645F3E9_9ZZZZ</name>
<evidence type="ECO:0000313" key="1">
    <source>
        <dbReference type="EMBL" id="MPN07949.1"/>
    </source>
</evidence>
<dbReference type="EMBL" id="VSSQ01053960">
    <property type="protein sequence ID" value="MPN07949.1"/>
    <property type="molecule type" value="Genomic_DNA"/>
</dbReference>
<accession>A0A645F3E9</accession>
<organism evidence="1">
    <name type="scientific">bioreactor metagenome</name>
    <dbReference type="NCBI Taxonomy" id="1076179"/>
    <lineage>
        <taxon>unclassified sequences</taxon>
        <taxon>metagenomes</taxon>
        <taxon>ecological metagenomes</taxon>
    </lineage>
</organism>
<gene>
    <name evidence="1" type="ORF">SDC9_155224</name>
</gene>
<reference evidence="1" key="1">
    <citation type="submission" date="2019-08" db="EMBL/GenBank/DDBJ databases">
        <authorList>
            <person name="Kucharzyk K."/>
            <person name="Murdoch R.W."/>
            <person name="Higgins S."/>
            <person name="Loffler F."/>
        </authorList>
    </citation>
    <scope>NUCLEOTIDE SEQUENCE</scope>
</reference>
<dbReference type="AlphaFoldDB" id="A0A645F3E9"/>
<proteinExistence type="predicted"/>
<sequence length="81" mass="9017">MIHHLRHALCFQWVFRVVRAVRCAGTCIEQTQIVVNLGDGAHGGTRVVAGGLLFDRDGRRQAFDQIDIRLLHQLKELAGVG</sequence>
<protein>
    <submittedName>
        <fullName evidence="1">Uncharacterized protein</fullName>
    </submittedName>
</protein>
<comment type="caution">
    <text evidence="1">The sequence shown here is derived from an EMBL/GenBank/DDBJ whole genome shotgun (WGS) entry which is preliminary data.</text>
</comment>